<protein>
    <recommendedName>
        <fullName evidence="4">AAA+ ATPase domain-containing protein</fullName>
    </recommendedName>
</protein>
<comment type="similarity">
    <text evidence="1">Belongs to the AAA ATPase family.</text>
</comment>
<keyword evidence="3" id="KW-0067">ATP-binding</keyword>
<proteinExistence type="inferred from homology"/>
<dbReference type="EMBL" id="JAVDVQ010000001">
    <property type="protein sequence ID" value="MDR7081033.1"/>
    <property type="molecule type" value="Genomic_DNA"/>
</dbReference>
<evidence type="ECO:0000313" key="6">
    <source>
        <dbReference type="Proteomes" id="UP001252243"/>
    </source>
</evidence>
<sequence>MNSTRDSGRDTAADGGLSARAGRTALALAGMLDDISVEAGESTRPGQFFRVWAEYTCAAPEAAGKPQPVPALERLAGAFALTDLEVELVLLAGLPHEHEGLARTFRNLSAYDSPWPTAGMAALAAAGGDRDLIRRVLSSGNAALSGILTCQGDDAFFERPVRLGESLWEALHGTDAWPGAIERVPLPDTAGILAGLSGWLELPVVRRCVMALTHPAPRSLVVQERDTEAALWRACALAGRAGVRVVAARCDPSDPAVLRLILAHCALRGAVPILLPAQNLANVAQAHSQFDLTLAGYSGPVILCPAGNGLVADPRRPILPVPSTGVAKADRRRAWSAALPHLAADAAQLAARHPVDPSLAAQIGVDARDQAILDGADVESGAVPHLIRARSGVTLPAGIRLTEPNVPWTRLVVPAEAAWQLRDAVARLELQSMVLDDWGMRDSARAARGTRLLFTGPPGTGKTLAAEAMATAAGTDLLLVDVSQVVSKWIGETEKNLAAAFDVAERTQAVLLLDEADALFAKRTDVSDAHDRHANLETSYLLQRLDQFDGLVILATNLRHNIDAAFVRRMDFVVDFPLPDLRGREDLWSIHLPAGHLAPDVDIDALARLYPVPGGWIRNAAIGASFVAAGRGSSVQQQHVLDAVRREYSKAALPFPGSPPRRDHDHHE</sequence>
<feature type="domain" description="AAA+ ATPase" evidence="4">
    <location>
        <begin position="448"/>
        <end position="580"/>
    </location>
</feature>
<evidence type="ECO:0000256" key="1">
    <source>
        <dbReference type="ARBA" id="ARBA00006914"/>
    </source>
</evidence>
<dbReference type="Gene3D" id="3.40.50.300">
    <property type="entry name" value="P-loop containing nucleotide triphosphate hydrolases"/>
    <property type="match status" value="1"/>
</dbReference>
<evidence type="ECO:0000256" key="3">
    <source>
        <dbReference type="ARBA" id="ARBA00022840"/>
    </source>
</evidence>
<dbReference type="SUPFAM" id="SSF52540">
    <property type="entry name" value="P-loop containing nucleoside triphosphate hydrolases"/>
    <property type="match status" value="1"/>
</dbReference>
<dbReference type="InterPro" id="IPR050221">
    <property type="entry name" value="26S_Proteasome_ATPase"/>
</dbReference>
<name>A0ABU1U760_9MICC</name>
<accession>A0ABU1U760</accession>
<dbReference type="RefSeq" id="WP_310049894.1">
    <property type="nucleotide sequence ID" value="NZ_JAVDVQ010000001.1"/>
</dbReference>
<dbReference type="InterPro" id="IPR027417">
    <property type="entry name" value="P-loop_NTPase"/>
</dbReference>
<keyword evidence="6" id="KW-1185">Reference proteome</keyword>
<dbReference type="SMART" id="SM00382">
    <property type="entry name" value="AAA"/>
    <property type="match status" value="1"/>
</dbReference>
<evidence type="ECO:0000313" key="5">
    <source>
        <dbReference type="EMBL" id="MDR7081033.1"/>
    </source>
</evidence>
<dbReference type="InterPro" id="IPR003959">
    <property type="entry name" value="ATPase_AAA_core"/>
</dbReference>
<dbReference type="CDD" id="cd19481">
    <property type="entry name" value="RecA-like_protease"/>
    <property type="match status" value="1"/>
</dbReference>
<dbReference type="PANTHER" id="PTHR23073">
    <property type="entry name" value="26S PROTEASOME REGULATORY SUBUNIT"/>
    <property type="match status" value="1"/>
</dbReference>
<dbReference type="Pfam" id="PF00004">
    <property type="entry name" value="AAA"/>
    <property type="match status" value="1"/>
</dbReference>
<organism evidence="5 6">
    <name type="scientific">Arthrobacter ginsengisoli</name>
    <dbReference type="NCBI Taxonomy" id="1356565"/>
    <lineage>
        <taxon>Bacteria</taxon>
        <taxon>Bacillati</taxon>
        <taxon>Actinomycetota</taxon>
        <taxon>Actinomycetes</taxon>
        <taxon>Micrococcales</taxon>
        <taxon>Micrococcaceae</taxon>
        <taxon>Arthrobacter</taxon>
    </lineage>
</organism>
<dbReference type="InterPro" id="IPR003593">
    <property type="entry name" value="AAA+_ATPase"/>
</dbReference>
<evidence type="ECO:0000259" key="4">
    <source>
        <dbReference type="SMART" id="SM00382"/>
    </source>
</evidence>
<keyword evidence="2" id="KW-0547">Nucleotide-binding</keyword>
<dbReference type="Proteomes" id="UP001252243">
    <property type="component" value="Unassembled WGS sequence"/>
</dbReference>
<gene>
    <name evidence="5" type="ORF">J2X01_000302</name>
</gene>
<comment type="caution">
    <text evidence="5">The sequence shown here is derived from an EMBL/GenBank/DDBJ whole genome shotgun (WGS) entry which is preliminary data.</text>
</comment>
<evidence type="ECO:0000256" key="2">
    <source>
        <dbReference type="ARBA" id="ARBA00022741"/>
    </source>
</evidence>
<reference evidence="5 6" key="1">
    <citation type="submission" date="2023-07" db="EMBL/GenBank/DDBJ databases">
        <title>Sorghum-associated microbial communities from plants grown in Nebraska, USA.</title>
        <authorList>
            <person name="Schachtman D."/>
        </authorList>
    </citation>
    <scope>NUCLEOTIDE SEQUENCE [LARGE SCALE GENOMIC DNA]</scope>
    <source>
        <strain evidence="5 6">BE167</strain>
    </source>
</reference>